<dbReference type="InParanoid" id="A0A212R541"/>
<dbReference type="Pfam" id="PF02653">
    <property type="entry name" value="BPD_transp_2"/>
    <property type="match status" value="1"/>
</dbReference>
<feature type="transmembrane region" description="Helical" evidence="6">
    <location>
        <begin position="117"/>
        <end position="137"/>
    </location>
</feature>
<evidence type="ECO:0000313" key="8">
    <source>
        <dbReference type="Proteomes" id="UP000197025"/>
    </source>
</evidence>
<dbReference type="PANTHER" id="PTHR47089:SF1">
    <property type="entry name" value="GUANOSINE ABC TRANSPORTER PERMEASE PROTEIN NUPP"/>
    <property type="match status" value="1"/>
</dbReference>
<dbReference type="Proteomes" id="UP000197025">
    <property type="component" value="Unassembled WGS sequence"/>
</dbReference>
<protein>
    <submittedName>
        <fullName evidence="7">Simple sugar transport system permease protein</fullName>
    </submittedName>
</protein>
<keyword evidence="8" id="KW-1185">Reference proteome</keyword>
<feature type="transmembrane region" description="Helical" evidence="6">
    <location>
        <begin position="299"/>
        <end position="319"/>
    </location>
</feature>
<dbReference type="AlphaFoldDB" id="A0A212R541"/>
<evidence type="ECO:0000313" key="7">
    <source>
        <dbReference type="EMBL" id="SNB67179.1"/>
    </source>
</evidence>
<feature type="transmembrane region" description="Helical" evidence="6">
    <location>
        <begin position="149"/>
        <end position="168"/>
    </location>
</feature>
<evidence type="ECO:0000256" key="3">
    <source>
        <dbReference type="ARBA" id="ARBA00022692"/>
    </source>
</evidence>
<keyword evidence="4 6" id="KW-1133">Transmembrane helix</keyword>
<proteinExistence type="predicted"/>
<feature type="transmembrane region" description="Helical" evidence="6">
    <location>
        <begin position="21"/>
        <end position="43"/>
    </location>
</feature>
<feature type="transmembrane region" description="Helical" evidence="6">
    <location>
        <begin position="274"/>
        <end position="292"/>
    </location>
</feature>
<name>A0A212R541_9CHLR</name>
<dbReference type="GO" id="GO:0022857">
    <property type="term" value="F:transmembrane transporter activity"/>
    <property type="evidence" value="ECO:0007669"/>
    <property type="project" value="InterPro"/>
</dbReference>
<dbReference type="InterPro" id="IPR001851">
    <property type="entry name" value="ABC_transp_permease"/>
</dbReference>
<comment type="subcellular location">
    <subcellularLocation>
        <location evidence="1">Cell membrane</location>
        <topology evidence="1">Multi-pass membrane protein</topology>
    </subcellularLocation>
</comment>
<accession>A0A212R541</accession>
<sequence length="361" mass="38503">MKEILLPRVRTSRWLAVGWQGLSILMALLFTTLVLLLTGAPPLEAYRQVLEGAFGSLKRATDILVAWVPLMLVTSGLLLTFTAGLWNIGVEGQIVLGAIATTGVVRALQHTDLPPPIILVLALLAGMAGGAAWAGLVGLLKVYGGVHEIFGGLGLNFVATTLILWLIFGPWKRPGIGSMSGTEPFPERLMLPTLPGLRLSPWALGMALLSVALVYVLLRNTYFGLRLKAIGKNLRAAHLLGVPTTRYLFLALLGCGAMAGLAGSIQVTAVYHRLIPPISSGYGYLGLLVAMLANYRVTWSVPVAFFFAALNIGSIQLPITLKLDSTLSGVMQGALVLFVLLMQGVRARWQAKTTVESDDGA</sequence>
<evidence type="ECO:0000256" key="2">
    <source>
        <dbReference type="ARBA" id="ARBA00022475"/>
    </source>
</evidence>
<feature type="transmembrane region" description="Helical" evidence="6">
    <location>
        <begin position="239"/>
        <end position="262"/>
    </location>
</feature>
<evidence type="ECO:0000256" key="6">
    <source>
        <dbReference type="SAM" id="Phobius"/>
    </source>
</evidence>
<dbReference type="GO" id="GO:0005886">
    <property type="term" value="C:plasma membrane"/>
    <property type="evidence" value="ECO:0007669"/>
    <property type="project" value="UniProtKB-SubCell"/>
</dbReference>
<dbReference type="RefSeq" id="WP_088571463.1">
    <property type="nucleotide sequence ID" value="NZ_FYEK01000029.1"/>
</dbReference>
<dbReference type="CDD" id="cd06580">
    <property type="entry name" value="TM_PBP1_transp_TpRbsC_like"/>
    <property type="match status" value="1"/>
</dbReference>
<dbReference type="PANTHER" id="PTHR47089">
    <property type="entry name" value="ABC TRANSPORTER, PERMEASE PROTEIN"/>
    <property type="match status" value="1"/>
</dbReference>
<keyword evidence="3 6" id="KW-0812">Transmembrane</keyword>
<keyword evidence="7" id="KW-0813">Transport</keyword>
<feature type="transmembrane region" description="Helical" evidence="6">
    <location>
        <begin position="199"/>
        <end position="218"/>
    </location>
</feature>
<reference evidence="8" key="1">
    <citation type="submission" date="2017-06" db="EMBL/GenBank/DDBJ databases">
        <authorList>
            <person name="Varghese N."/>
            <person name="Submissions S."/>
        </authorList>
    </citation>
    <scope>NUCLEOTIDE SEQUENCE [LARGE SCALE GENOMIC DNA]</scope>
    <source>
        <strain evidence="8">JAD2</strain>
    </source>
</reference>
<evidence type="ECO:0000256" key="1">
    <source>
        <dbReference type="ARBA" id="ARBA00004651"/>
    </source>
</evidence>
<gene>
    <name evidence="7" type="ORF">SAMN02746019_00010500</name>
</gene>
<feature type="transmembrane region" description="Helical" evidence="6">
    <location>
        <begin position="63"/>
        <end position="86"/>
    </location>
</feature>
<dbReference type="OrthoDB" id="9809785at2"/>
<dbReference type="EMBL" id="FYEK01000029">
    <property type="protein sequence ID" value="SNB67179.1"/>
    <property type="molecule type" value="Genomic_DNA"/>
</dbReference>
<feature type="transmembrane region" description="Helical" evidence="6">
    <location>
        <begin position="325"/>
        <end position="342"/>
    </location>
</feature>
<evidence type="ECO:0000256" key="5">
    <source>
        <dbReference type="ARBA" id="ARBA00023136"/>
    </source>
</evidence>
<keyword evidence="2" id="KW-1003">Cell membrane</keyword>
<evidence type="ECO:0000256" key="4">
    <source>
        <dbReference type="ARBA" id="ARBA00022989"/>
    </source>
</evidence>
<keyword evidence="7" id="KW-0762">Sugar transport</keyword>
<organism evidence="7 8">
    <name type="scientific">Thermoflexus hugenholtzii JAD2</name>
    <dbReference type="NCBI Taxonomy" id="877466"/>
    <lineage>
        <taxon>Bacteria</taxon>
        <taxon>Bacillati</taxon>
        <taxon>Chloroflexota</taxon>
        <taxon>Thermoflexia</taxon>
        <taxon>Thermoflexales</taxon>
        <taxon>Thermoflexaceae</taxon>
        <taxon>Thermoflexus</taxon>
    </lineage>
</organism>
<keyword evidence="5 6" id="KW-0472">Membrane</keyword>